<name>A0A4Q0YQV5_9GAMM</name>
<dbReference type="RefSeq" id="WP_129123822.1">
    <property type="nucleotide sequence ID" value="NZ_PEIB01000036.1"/>
</dbReference>
<reference evidence="4 5" key="1">
    <citation type="submission" date="2017-10" db="EMBL/GenBank/DDBJ databases">
        <title>Nyctiphanis sp. nov., isolated from the stomach of the euphausiid Nyctiphanes simplex (Hansen, 1911) in the Gulf of California.</title>
        <authorList>
            <person name="Gomez-Gil B."/>
            <person name="Aguilar-Mendez M."/>
            <person name="Lopez-Cortes A."/>
            <person name="Gomez-Gutierrez J."/>
            <person name="Roque A."/>
            <person name="Lang E."/>
            <person name="Gonzalez-Castillo A."/>
        </authorList>
    </citation>
    <scope>NUCLEOTIDE SEQUENCE [LARGE SCALE GENOMIC DNA]</scope>
    <source>
        <strain evidence="4 5">CAIM 600</strain>
    </source>
</reference>
<evidence type="ECO:0000313" key="4">
    <source>
        <dbReference type="EMBL" id="RXJ71509.1"/>
    </source>
</evidence>
<dbReference type="AlphaFoldDB" id="A0A4Q0YQV5"/>
<gene>
    <name evidence="4" type="ORF">CS022_20665</name>
</gene>
<dbReference type="InterPro" id="IPR027385">
    <property type="entry name" value="Beta-barrel_OMP"/>
</dbReference>
<feature type="domain" description="Outer membrane protein beta-barrel" evidence="3">
    <location>
        <begin position="9"/>
        <end position="186"/>
    </location>
</feature>
<evidence type="ECO:0000256" key="2">
    <source>
        <dbReference type="SAM" id="SignalP"/>
    </source>
</evidence>
<protein>
    <recommendedName>
        <fullName evidence="3">Outer membrane protein beta-barrel domain-containing protein</fullName>
    </recommendedName>
</protein>
<dbReference type="InterPro" id="IPR011250">
    <property type="entry name" value="OMP/PagP_B-barrel"/>
</dbReference>
<accession>A0A4Q0YQV5</accession>
<keyword evidence="1 2" id="KW-0732">Signal</keyword>
<comment type="caution">
    <text evidence="4">The sequence shown here is derived from an EMBL/GenBank/DDBJ whole genome shotgun (WGS) entry which is preliminary data.</text>
</comment>
<dbReference type="SUPFAM" id="SSF56925">
    <property type="entry name" value="OMPA-like"/>
    <property type="match status" value="1"/>
</dbReference>
<dbReference type="Gene3D" id="2.40.160.20">
    <property type="match status" value="1"/>
</dbReference>
<proteinExistence type="predicted"/>
<evidence type="ECO:0000313" key="5">
    <source>
        <dbReference type="Proteomes" id="UP000290287"/>
    </source>
</evidence>
<feature type="signal peptide" evidence="2">
    <location>
        <begin position="1"/>
        <end position="22"/>
    </location>
</feature>
<dbReference type="OrthoDB" id="5829311at2"/>
<evidence type="ECO:0000256" key="1">
    <source>
        <dbReference type="ARBA" id="ARBA00022729"/>
    </source>
</evidence>
<keyword evidence="5" id="KW-1185">Reference proteome</keyword>
<dbReference type="Proteomes" id="UP000290287">
    <property type="component" value="Unassembled WGS sequence"/>
</dbReference>
<evidence type="ECO:0000259" key="3">
    <source>
        <dbReference type="Pfam" id="PF13505"/>
    </source>
</evidence>
<dbReference type="EMBL" id="PEIB01000036">
    <property type="protein sequence ID" value="RXJ71509.1"/>
    <property type="molecule type" value="Genomic_DNA"/>
</dbReference>
<organism evidence="4 5">
    <name type="scientific">Veronia nyctiphanis</name>
    <dbReference type="NCBI Taxonomy" id="1278244"/>
    <lineage>
        <taxon>Bacteria</taxon>
        <taxon>Pseudomonadati</taxon>
        <taxon>Pseudomonadota</taxon>
        <taxon>Gammaproteobacteria</taxon>
        <taxon>Vibrionales</taxon>
        <taxon>Vibrionaceae</taxon>
        <taxon>Veronia</taxon>
    </lineage>
</organism>
<feature type="chain" id="PRO_5020531312" description="Outer membrane protein beta-barrel domain-containing protein" evidence="2">
    <location>
        <begin position="23"/>
        <end position="217"/>
    </location>
</feature>
<dbReference type="Pfam" id="PF13505">
    <property type="entry name" value="OMP_b-brl"/>
    <property type="match status" value="1"/>
</dbReference>
<sequence length="217" mass="23842">MKKFVLSAAVIATSIMAQSAFAATNASNDYNFVSGGVQFSKFNNEMPTKAKKGGEFESSKKVMGGYVRGSYNFADNFFTEARVDLSKKGDAKVTDGLVGIGYYQPINNDLSLYGLAGYSAKQFKLPNKTGGKDKLKEKGLTGEIGAKYHATDSWTIEPAIRYSKYDHSAYEVKLGNTINVYKNVSLEANVSQDQFKPKGADEKTKQTKFMLGARYNF</sequence>